<reference evidence="2" key="2">
    <citation type="journal article" date="2015" name="Data Brief">
        <title>Shoot transcriptome of the giant reed, Arundo donax.</title>
        <authorList>
            <person name="Barrero R.A."/>
            <person name="Guerrero F.D."/>
            <person name="Moolhuijzen P."/>
            <person name="Goolsby J.A."/>
            <person name="Tidwell J."/>
            <person name="Bellgard S.E."/>
            <person name="Bellgard M.I."/>
        </authorList>
    </citation>
    <scope>NUCLEOTIDE SEQUENCE</scope>
    <source>
        <tissue evidence="2">Shoot tissue taken approximately 20 cm above the soil surface</tissue>
    </source>
</reference>
<protein>
    <submittedName>
        <fullName evidence="2">Uncharacterized protein</fullName>
    </submittedName>
</protein>
<dbReference type="EMBL" id="GBRH01175165">
    <property type="protein sequence ID" value="JAE22731.1"/>
    <property type="molecule type" value="Transcribed_RNA"/>
</dbReference>
<name>A0A0A9GJL7_ARUDO</name>
<sequence>MLHFCCHLLCQASCFHCTSRIIQFFTPFSYFLSSVISFCVLPLMFLYASSALGCYLSLRETLFTFSLMPWSIPFLAIFFSGINS</sequence>
<proteinExistence type="predicted"/>
<accession>A0A0A9GJL7</accession>
<evidence type="ECO:0000256" key="1">
    <source>
        <dbReference type="SAM" id="Phobius"/>
    </source>
</evidence>
<reference evidence="2" key="1">
    <citation type="submission" date="2014-09" db="EMBL/GenBank/DDBJ databases">
        <authorList>
            <person name="Magalhaes I.L.F."/>
            <person name="Oliveira U."/>
            <person name="Santos F.R."/>
            <person name="Vidigal T.H.D.A."/>
            <person name="Brescovit A.D."/>
            <person name="Santos A.J."/>
        </authorList>
    </citation>
    <scope>NUCLEOTIDE SEQUENCE</scope>
    <source>
        <tissue evidence="2">Shoot tissue taken approximately 20 cm above the soil surface</tissue>
    </source>
</reference>
<keyword evidence="1" id="KW-0812">Transmembrane</keyword>
<keyword evidence="1" id="KW-0472">Membrane</keyword>
<keyword evidence="1" id="KW-1133">Transmembrane helix</keyword>
<dbReference type="AlphaFoldDB" id="A0A0A9GJL7"/>
<feature type="transmembrane region" description="Helical" evidence="1">
    <location>
        <begin position="61"/>
        <end position="82"/>
    </location>
</feature>
<organism evidence="2">
    <name type="scientific">Arundo donax</name>
    <name type="common">Giant reed</name>
    <name type="synonym">Donax arundinaceus</name>
    <dbReference type="NCBI Taxonomy" id="35708"/>
    <lineage>
        <taxon>Eukaryota</taxon>
        <taxon>Viridiplantae</taxon>
        <taxon>Streptophyta</taxon>
        <taxon>Embryophyta</taxon>
        <taxon>Tracheophyta</taxon>
        <taxon>Spermatophyta</taxon>
        <taxon>Magnoliopsida</taxon>
        <taxon>Liliopsida</taxon>
        <taxon>Poales</taxon>
        <taxon>Poaceae</taxon>
        <taxon>PACMAD clade</taxon>
        <taxon>Arundinoideae</taxon>
        <taxon>Arundineae</taxon>
        <taxon>Arundo</taxon>
    </lineage>
</organism>
<feature type="transmembrane region" description="Helical" evidence="1">
    <location>
        <begin position="30"/>
        <end position="49"/>
    </location>
</feature>
<evidence type="ECO:0000313" key="2">
    <source>
        <dbReference type="EMBL" id="JAE22731.1"/>
    </source>
</evidence>